<dbReference type="CDD" id="cd00170">
    <property type="entry name" value="SEC14"/>
    <property type="match status" value="1"/>
</dbReference>
<dbReference type="InterPro" id="IPR001251">
    <property type="entry name" value="CRAL-TRIO_dom"/>
</dbReference>
<dbReference type="Pfam" id="PF00650">
    <property type="entry name" value="CRAL_TRIO"/>
    <property type="match status" value="1"/>
</dbReference>
<dbReference type="PROSITE" id="PS50191">
    <property type="entry name" value="CRAL_TRIO"/>
    <property type="match status" value="1"/>
</dbReference>
<dbReference type="SMART" id="SM00516">
    <property type="entry name" value="SEC14"/>
    <property type="match status" value="1"/>
</dbReference>
<evidence type="ECO:0000259" key="1">
    <source>
        <dbReference type="PROSITE" id="PS50191"/>
    </source>
</evidence>
<dbReference type="PANTHER" id="PTHR10174">
    <property type="entry name" value="ALPHA-TOCOPHEROL TRANSFER PROTEIN-RELATED"/>
    <property type="match status" value="1"/>
</dbReference>
<reference evidence="2" key="1">
    <citation type="submission" date="2022-01" db="EMBL/GenBank/DDBJ databases">
        <authorList>
            <person name="King R."/>
        </authorList>
    </citation>
    <scope>NUCLEOTIDE SEQUENCE</scope>
</reference>
<feature type="domain" description="CRAL-TRIO" evidence="1">
    <location>
        <begin position="84"/>
        <end position="248"/>
    </location>
</feature>
<evidence type="ECO:0000313" key="2">
    <source>
        <dbReference type="EMBL" id="CAG9861502.1"/>
    </source>
</evidence>
<dbReference type="InterPro" id="IPR036273">
    <property type="entry name" value="CRAL/TRIO_N_dom_sf"/>
</dbReference>
<dbReference type="EMBL" id="OU900097">
    <property type="protein sequence ID" value="CAG9861502.1"/>
    <property type="molecule type" value="Genomic_DNA"/>
</dbReference>
<dbReference type="Proteomes" id="UP001153712">
    <property type="component" value="Chromosome 4"/>
</dbReference>
<dbReference type="OrthoDB" id="1434354at2759"/>
<gene>
    <name evidence="2" type="ORF">PHYEVI_LOCUS7841</name>
</gene>
<dbReference type="SUPFAM" id="SSF52087">
    <property type="entry name" value="CRAL/TRIO domain"/>
    <property type="match status" value="1"/>
</dbReference>
<protein>
    <recommendedName>
        <fullName evidence="1">CRAL-TRIO domain-containing protein</fullName>
    </recommendedName>
</protein>
<dbReference type="SUPFAM" id="SSF46938">
    <property type="entry name" value="CRAL/TRIO N-terminal domain"/>
    <property type="match status" value="1"/>
</dbReference>
<dbReference type="Gene3D" id="3.40.525.10">
    <property type="entry name" value="CRAL-TRIO lipid binding domain"/>
    <property type="match status" value="1"/>
</dbReference>
<proteinExistence type="predicted"/>
<dbReference type="InterPro" id="IPR036865">
    <property type="entry name" value="CRAL-TRIO_dom_sf"/>
</dbReference>
<name>A0A9N9TVX4_PHYSR</name>
<dbReference type="PANTHER" id="PTHR10174:SF213">
    <property type="entry name" value="CRAL-TRIO DOMAIN-CONTAINING PROTEIN"/>
    <property type="match status" value="1"/>
</dbReference>
<keyword evidence="3" id="KW-1185">Reference proteome</keyword>
<evidence type="ECO:0000313" key="3">
    <source>
        <dbReference type="Proteomes" id="UP001153712"/>
    </source>
</evidence>
<dbReference type="AlphaFoldDB" id="A0A9N9TVX4"/>
<dbReference type="GO" id="GO:1902936">
    <property type="term" value="F:phosphatidylinositol bisphosphate binding"/>
    <property type="evidence" value="ECO:0007669"/>
    <property type="project" value="TreeGrafter"/>
</dbReference>
<sequence>MSLDYKFSVDRVIKEGRTTRDNIDAIGEWLLAQSVVPHGVQDELIVLFLTCLDNDIELCKNSIVAYYKLRKNAPDMFDERNVLKDDVVLALNTMTMILIPTRTSTNDVILLFKLKDYNYKNFNAVSTMKLCFMIMDLTYHGNPPNGLLLIVDTEKFGYKHMSRLKMDTLKKFFTFVQEALPLKLTGFHFLNSNFVLRTLWSMIKVFIKDDILNKFFLHEPNANPEQLFRYIPKKCLPKDYGGDLASVAILQDITLLRLKANQEFWIKEEAIRKRY</sequence>
<accession>A0A9N9TVX4</accession>
<dbReference type="PRINTS" id="PR00180">
    <property type="entry name" value="CRETINALDHBP"/>
</dbReference>
<organism evidence="2 3">
    <name type="scientific">Phyllotreta striolata</name>
    <name type="common">Striped flea beetle</name>
    <name type="synonym">Crioceris striolata</name>
    <dbReference type="NCBI Taxonomy" id="444603"/>
    <lineage>
        <taxon>Eukaryota</taxon>
        <taxon>Metazoa</taxon>
        <taxon>Ecdysozoa</taxon>
        <taxon>Arthropoda</taxon>
        <taxon>Hexapoda</taxon>
        <taxon>Insecta</taxon>
        <taxon>Pterygota</taxon>
        <taxon>Neoptera</taxon>
        <taxon>Endopterygota</taxon>
        <taxon>Coleoptera</taxon>
        <taxon>Polyphaga</taxon>
        <taxon>Cucujiformia</taxon>
        <taxon>Chrysomeloidea</taxon>
        <taxon>Chrysomelidae</taxon>
        <taxon>Galerucinae</taxon>
        <taxon>Alticini</taxon>
        <taxon>Phyllotreta</taxon>
    </lineage>
</organism>
<dbReference type="GO" id="GO:0016020">
    <property type="term" value="C:membrane"/>
    <property type="evidence" value="ECO:0007669"/>
    <property type="project" value="TreeGrafter"/>
</dbReference>